<keyword evidence="1" id="KW-0732">Signal</keyword>
<dbReference type="HOGENOM" id="CLU_2887233_0_0_1"/>
<proteinExistence type="predicted"/>
<organism evidence="2 3">
    <name type="scientific">Serendipita vermifera MAFF 305830</name>
    <dbReference type="NCBI Taxonomy" id="933852"/>
    <lineage>
        <taxon>Eukaryota</taxon>
        <taxon>Fungi</taxon>
        <taxon>Dikarya</taxon>
        <taxon>Basidiomycota</taxon>
        <taxon>Agaricomycotina</taxon>
        <taxon>Agaricomycetes</taxon>
        <taxon>Sebacinales</taxon>
        <taxon>Serendipitaceae</taxon>
        <taxon>Serendipita</taxon>
    </lineage>
</organism>
<accession>A0A0C2XZZ0</accession>
<evidence type="ECO:0000256" key="1">
    <source>
        <dbReference type="SAM" id="SignalP"/>
    </source>
</evidence>
<dbReference type="EMBL" id="KN824277">
    <property type="protein sequence ID" value="KIM34427.1"/>
    <property type="molecule type" value="Genomic_DNA"/>
</dbReference>
<reference evidence="2 3" key="1">
    <citation type="submission" date="2014-04" db="EMBL/GenBank/DDBJ databases">
        <authorList>
            <consortium name="DOE Joint Genome Institute"/>
            <person name="Kuo A."/>
            <person name="Zuccaro A."/>
            <person name="Kohler A."/>
            <person name="Nagy L.G."/>
            <person name="Floudas D."/>
            <person name="Copeland A."/>
            <person name="Barry K.W."/>
            <person name="Cichocki N."/>
            <person name="Veneault-Fourrey C."/>
            <person name="LaButti K."/>
            <person name="Lindquist E.A."/>
            <person name="Lipzen A."/>
            <person name="Lundell T."/>
            <person name="Morin E."/>
            <person name="Murat C."/>
            <person name="Sun H."/>
            <person name="Tunlid A."/>
            <person name="Henrissat B."/>
            <person name="Grigoriev I.V."/>
            <person name="Hibbett D.S."/>
            <person name="Martin F."/>
            <person name="Nordberg H.P."/>
            <person name="Cantor M.N."/>
            <person name="Hua S.X."/>
        </authorList>
    </citation>
    <scope>NUCLEOTIDE SEQUENCE [LARGE SCALE GENOMIC DNA]</scope>
    <source>
        <strain evidence="2 3">MAFF 305830</strain>
    </source>
</reference>
<feature type="signal peptide" evidence="1">
    <location>
        <begin position="1"/>
        <end position="18"/>
    </location>
</feature>
<keyword evidence="3" id="KW-1185">Reference proteome</keyword>
<evidence type="ECO:0000313" key="3">
    <source>
        <dbReference type="Proteomes" id="UP000054097"/>
    </source>
</evidence>
<name>A0A0C2XZZ0_SERVB</name>
<dbReference type="Proteomes" id="UP000054097">
    <property type="component" value="Unassembled WGS sequence"/>
</dbReference>
<protein>
    <submittedName>
        <fullName evidence="2">Uncharacterized protein</fullName>
    </submittedName>
</protein>
<dbReference type="AlphaFoldDB" id="A0A0C2XZZ0"/>
<gene>
    <name evidence="2" type="ORF">M408DRAFT_325831</name>
</gene>
<reference evidence="3" key="2">
    <citation type="submission" date="2015-01" db="EMBL/GenBank/DDBJ databases">
        <title>Evolutionary Origins and Diversification of the Mycorrhizal Mutualists.</title>
        <authorList>
            <consortium name="DOE Joint Genome Institute"/>
            <consortium name="Mycorrhizal Genomics Consortium"/>
            <person name="Kohler A."/>
            <person name="Kuo A."/>
            <person name="Nagy L.G."/>
            <person name="Floudas D."/>
            <person name="Copeland A."/>
            <person name="Barry K.W."/>
            <person name="Cichocki N."/>
            <person name="Veneault-Fourrey C."/>
            <person name="LaButti K."/>
            <person name="Lindquist E.A."/>
            <person name="Lipzen A."/>
            <person name="Lundell T."/>
            <person name="Morin E."/>
            <person name="Murat C."/>
            <person name="Riley R."/>
            <person name="Ohm R."/>
            <person name="Sun H."/>
            <person name="Tunlid A."/>
            <person name="Henrissat B."/>
            <person name="Grigoriev I.V."/>
            <person name="Hibbett D.S."/>
            <person name="Martin F."/>
        </authorList>
    </citation>
    <scope>NUCLEOTIDE SEQUENCE [LARGE SCALE GENOMIC DNA]</scope>
    <source>
        <strain evidence="3">MAFF 305830</strain>
    </source>
</reference>
<sequence length="62" mass="6257">MQATRIITALLFAVIAIAAPVPAPGFPVPATTTDNTAEDSATGGDASVDAVCGSFGCFDWKQ</sequence>
<evidence type="ECO:0000313" key="2">
    <source>
        <dbReference type="EMBL" id="KIM34427.1"/>
    </source>
</evidence>
<feature type="chain" id="PRO_5002158946" evidence="1">
    <location>
        <begin position="19"/>
        <end position="62"/>
    </location>
</feature>